<protein>
    <recommendedName>
        <fullName evidence="1">H15 domain-containing protein</fullName>
    </recommendedName>
</protein>
<keyword evidence="3" id="KW-1185">Reference proteome</keyword>
<evidence type="ECO:0000259" key="1">
    <source>
        <dbReference type="PROSITE" id="PS51504"/>
    </source>
</evidence>
<dbReference type="Gene3D" id="1.10.10.10">
    <property type="entry name" value="Winged helix-like DNA-binding domain superfamily/Winged helix DNA-binding domain"/>
    <property type="match status" value="1"/>
</dbReference>
<evidence type="ECO:0000313" key="3">
    <source>
        <dbReference type="Proteomes" id="UP000807504"/>
    </source>
</evidence>
<dbReference type="SUPFAM" id="SSF46785">
    <property type="entry name" value="Winged helix' DNA-binding domain"/>
    <property type="match status" value="1"/>
</dbReference>
<organism evidence="2 3">
    <name type="scientific">Argiope bruennichi</name>
    <name type="common">Wasp spider</name>
    <name type="synonym">Aranea bruennichi</name>
    <dbReference type="NCBI Taxonomy" id="94029"/>
    <lineage>
        <taxon>Eukaryota</taxon>
        <taxon>Metazoa</taxon>
        <taxon>Ecdysozoa</taxon>
        <taxon>Arthropoda</taxon>
        <taxon>Chelicerata</taxon>
        <taxon>Arachnida</taxon>
        <taxon>Araneae</taxon>
        <taxon>Araneomorphae</taxon>
        <taxon>Entelegynae</taxon>
        <taxon>Araneoidea</taxon>
        <taxon>Araneidae</taxon>
        <taxon>Argiope</taxon>
    </lineage>
</organism>
<proteinExistence type="predicted"/>
<dbReference type="InterPro" id="IPR036390">
    <property type="entry name" value="WH_DNA-bd_sf"/>
</dbReference>
<reference evidence="2" key="2">
    <citation type="submission" date="2020-06" db="EMBL/GenBank/DDBJ databases">
        <authorList>
            <person name="Sheffer M."/>
        </authorList>
    </citation>
    <scope>NUCLEOTIDE SEQUENCE</scope>
</reference>
<dbReference type="GO" id="GO:0006334">
    <property type="term" value="P:nucleosome assembly"/>
    <property type="evidence" value="ECO:0007669"/>
    <property type="project" value="InterPro"/>
</dbReference>
<comment type="caution">
    <text evidence="2">The sequence shown here is derived from an EMBL/GenBank/DDBJ whole genome shotgun (WGS) entry which is preliminary data.</text>
</comment>
<sequence>MDSTLDIKVDPDFEADVRNRILAFVSSKNEPTFKKVEKAISIIENDGKNASVTAIVNWILSNYSILDPQKLKLNVKKAILKGLKDGMFIRAVGSRKALGTAGSFSLSSKKNRKKKASKYEKKSVFTRKILPLTMTKDGLLVQKPRANGIKRKISVSNATDKMLSQKHLCKSSLKESWELSETVAKLDFKFFPTPTSFENHK</sequence>
<name>A0A8T0EEL7_ARGBR</name>
<dbReference type="EMBL" id="JABXBU010002228">
    <property type="protein sequence ID" value="KAF8771456.1"/>
    <property type="molecule type" value="Genomic_DNA"/>
</dbReference>
<reference evidence="2" key="1">
    <citation type="journal article" date="2020" name="bioRxiv">
        <title>Chromosome-level reference genome of the European wasp spider Argiope bruennichi: a resource for studies on range expansion and evolutionary adaptation.</title>
        <authorList>
            <person name="Sheffer M.M."/>
            <person name="Hoppe A."/>
            <person name="Krehenwinkel H."/>
            <person name="Uhl G."/>
            <person name="Kuss A.W."/>
            <person name="Jensen L."/>
            <person name="Jensen C."/>
            <person name="Gillespie R.G."/>
            <person name="Hoff K.J."/>
            <person name="Prost S."/>
        </authorList>
    </citation>
    <scope>NUCLEOTIDE SEQUENCE</scope>
</reference>
<gene>
    <name evidence="2" type="ORF">HNY73_018877</name>
</gene>
<dbReference type="GO" id="GO:0000786">
    <property type="term" value="C:nucleosome"/>
    <property type="evidence" value="ECO:0007669"/>
    <property type="project" value="InterPro"/>
</dbReference>
<dbReference type="InterPro" id="IPR005818">
    <property type="entry name" value="Histone_H1/H5_H15"/>
</dbReference>
<dbReference type="InterPro" id="IPR036388">
    <property type="entry name" value="WH-like_DNA-bd_sf"/>
</dbReference>
<accession>A0A8T0EEL7</accession>
<dbReference type="Pfam" id="PF00538">
    <property type="entry name" value="Linker_histone"/>
    <property type="match status" value="1"/>
</dbReference>
<dbReference type="PROSITE" id="PS51504">
    <property type="entry name" value="H15"/>
    <property type="match status" value="1"/>
</dbReference>
<dbReference type="Proteomes" id="UP000807504">
    <property type="component" value="Unassembled WGS sequence"/>
</dbReference>
<evidence type="ECO:0000313" key="2">
    <source>
        <dbReference type="EMBL" id="KAF8771456.1"/>
    </source>
</evidence>
<dbReference type="AlphaFoldDB" id="A0A8T0EEL7"/>
<feature type="domain" description="H15" evidence="1">
    <location>
        <begin position="28"/>
        <end position="108"/>
    </location>
</feature>
<dbReference type="GO" id="GO:0003677">
    <property type="term" value="F:DNA binding"/>
    <property type="evidence" value="ECO:0007669"/>
    <property type="project" value="InterPro"/>
</dbReference>